<gene>
    <name evidence="2" type="ORF">Plo01_10150</name>
</gene>
<name>A0A8J3RI16_9ACTN</name>
<dbReference type="SUPFAM" id="SSF53335">
    <property type="entry name" value="S-adenosyl-L-methionine-dependent methyltransferases"/>
    <property type="match status" value="1"/>
</dbReference>
<dbReference type="Pfam" id="PF08241">
    <property type="entry name" value="Methyltransf_11"/>
    <property type="match status" value="1"/>
</dbReference>
<dbReference type="GO" id="GO:0008757">
    <property type="term" value="F:S-adenosylmethionine-dependent methyltransferase activity"/>
    <property type="evidence" value="ECO:0007669"/>
    <property type="project" value="InterPro"/>
</dbReference>
<sequence length="260" mass="28039">MTGESYAALNHLREGRRQVTVRASGELRDFYERPETPVSAAQDRAARLVAFLREITAASSGELVIADVGCGDGGITRMAADAAPGHRVIGMDWAMAPLETARAKGLTVMRGTAAHPGLPLASASVDVVVFSEVIEHLVDPDAAILELHRVLRPGGHLLLSTPNLAAWFNRGMLALGRQPVFSEVSMARVFGRPGQFVAGHLRLFTLGALKEFLVAYGFADLRVRGACYHDVPGPLRPLDRLFRSWPAASAILTVHARKPH</sequence>
<dbReference type="InterPro" id="IPR029063">
    <property type="entry name" value="SAM-dependent_MTases_sf"/>
</dbReference>
<protein>
    <recommendedName>
        <fullName evidence="1">Methyltransferase type 11 domain-containing protein</fullName>
    </recommendedName>
</protein>
<evidence type="ECO:0000313" key="2">
    <source>
        <dbReference type="EMBL" id="GIH74586.1"/>
    </source>
</evidence>
<comment type="caution">
    <text evidence="2">The sequence shown here is derived from an EMBL/GenBank/DDBJ whole genome shotgun (WGS) entry which is preliminary data.</text>
</comment>
<feature type="domain" description="Methyltransferase type 11" evidence="1">
    <location>
        <begin position="67"/>
        <end position="158"/>
    </location>
</feature>
<dbReference type="PANTHER" id="PTHR43861">
    <property type="entry name" value="TRANS-ACONITATE 2-METHYLTRANSFERASE-RELATED"/>
    <property type="match status" value="1"/>
</dbReference>
<organism evidence="2 3">
    <name type="scientific">Planobispora longispora</name>
    <dbReference type="NCBI Taxonomy" id="28887"/>
    <lineage>
        <taxon>Bacteria</taxon>
        <taxon>Bacillati</taxon>
        <taxon>Actinomycetota</taxon>
        <taxon>Actinomycetes</taxon>
        <taxon>Streptosporangiales</taxon>
        <taxon>Streptosporangiaceae</taxon>
        <taxon>Planobispora</taxon>
    </lineage>
</organism>
<dbReference type="CDD" id="cd02440">
    <property type="entry name" value="AdoMet_MTases"/>
    <property type="match status" value="1"/>
</dbReference>
<keyword evidence="3" id="KW-1185">Reference proteome</keyword>
<accession>A0A8J3RI16</accession>
<reference evidence="2 3" key="1">
    <citation type="submission" date="2021-01" db="EMBL/GenBank/DDBJ databases">
        <title>Whole genome shotgun sequence of Planobispora longispora NBRC 13918.</title>
        <authorList>
            <person name="Komaki H."/>
            <person name="Tamura T."/>
        </authorList>
    </citation>
    <scope>NUCLEOTIDE SEQUENCE [LARGE SCALE GENOMIC DNA]</scope>
    <source>
        <strain evidence="2 3">NBRC 13918</strain>
    </source>
</reference>
<evidence type="ECO:0000259" key="1">
    <source>
        <dbReference type="Pfam" id="PF08241"/>
    </source>
</evidence>
<proteinExistence type="predicted"/>
<dbReference type="Proteomes" id="UP000616724">
    <property type="component" value="Unassembled WGS sequence"/>
</dbReference>
<dbReference type="EMBL" id="BOOH01000010">
    <property type="protein sequence ID" value="GIH74586.1"/>
    <property type="molecule type" value="Genomic_DNA"/>
</dbReference>
<dbReference type="InterPro" id="IPR013216">
    <property type="entry name" value="Methyltransf_11"/>
</dbReference>
<dbReference type="Gene3D" id="3.40.50.150">
    <property type="entry name" value="Vaccinia Virus protein VP39"/>
    <property type="match status" value="1"/>
</dbReference>
<evidence type="ECO:0000313" key="3">
    <source>
        <dbReference type="Proteomes" id="UP000616724"/>
    </source>
</evidence>
<dbReference type="AlphaFoldDB" id="A0A8J3RI16"/>